<comment type="similarity">
    <text evidence="1">Belongs to the universal stress protein A family.</text>
</comment>
<dbReference type="InterPro" id="IPR014729">
    <property type="entry name" value="Rossmann-like_a/b/a_fold"/>
</dbReference>
<sequence length="140" mass="15269">MIVVPIDGSNHSLNALEYAVKAAESFREKILLVNVQQVKDRNFYIDSPKMKPSDKVLEKEGETALQKAVDFLESKVEYDTKIRIGVPSIEIANEARDQNASAIIMGSRGNGPVVSQILGSVSYGVLHLSSCPVTIVPGRE</sequence>
<dbReference type="RefSeq" id="WP_090839663.1">
    <property type="nucleotide sequence ID" value="NZ_FNIL01000001.1"/>
</dbReference>
<evidence type="ECO:0000259" key="2">
    <source>
        <dbReference type="Pfam" id="PF00582"/>
    </source>
</evidence>
<reference evidence="4" key="1">
    <citation type="submission" date="2016-10" db="EMBL/GenBank/DDBJ databases">
        <authorList>
            <person name="Varghese N."/>
            <person name="Submissions S."/>
        </authorList>
    </citation>
    <scope>NUCLEOTIDE SEQUENCE [LARGE SCALE GENOMIC DNA]</scope>
    <source>
        <strain evidence="4">CGMCC 1.10369</strain>
    </source>
</reference>
<dbReference type="Pfam" id="PF00582">
    <property type="entry name" value="Usp"/>
    <property type="match status" value="1"/>
</dbReference>
<dbReference type="PANTHER" id="PTHR46268:SF6">
    <property type="entry name" value="UNIVERSAL STRESS PROTEIN UP12"/>
    <property type="match status" value="1"/>
</dbReference>
<dbReference type="PANTHER" id="PTHR46268">
    <property type="entry name" value="STRESS RESPONSE PROTEIN NHAX"/>
    <property type="match status" value="1"/>
</dbReference>
<dbReference type="EMBL" id="FNIL01000001">
    <property type="protein sequence ID" value="SDN23030.1"/>
    <property type="molecule type" value="Genomic_DNA"/>
</dbReference>
<dbReference type="Gene3D" id="3.40.50.620">
    <property type="entry name" value="HUPs"/>
    <property type="match status" value="1"/>
</dbReference>
<dbReference type="CDD" id="cd00293">
    <property type="entry name" value="USP-like"/>
    <property type="match status" value="1"/>
</dbReference>
<dbReference type="OrthoDB" id="9777884at2"/>
<evidence type="ECO:0000313" key="4">
    <source>
        <dbReference type="Proteomes" id="UP000198778"/>
    </source>
</evidence>
<protein>
    <submittedName>
        <fullName evidence="3">Nucleotide-binding universal stress protein, UspA family</fullName>
    </submittedName>
</protein>
<dbReference type="STRING" id="745820.SAMN04488053_101186"/>
<dbReference type="PRINTS" id="PR01438">
    <property type="entry name" value="UNVRSLSTRESS"/>
</dbReference>
<proteinExistence type="inferred from homology"/>
<dbReference type="SUPFAM" id="SSF52402">
    <property type="entry name" value="Adenine nucleotide alpha hydrolases-like"/>
    <property type="match status" value="1"/>
</dbReference>
<evidence type="ECO:0000313" key="3">
    <source>
        <dbReference type="EMBL" id="SDN23030.1"/>
    </source>
</evidence>
<dbReference type="AlphaFoldDB" id="A0A1G9ZP95"/>
<keyword evidence="4" id="KW-1185">Reference proteome</keyword>
<name>A0A1G9ZP95_9BACI</name>
<dbReference type="InterPro" id="IPR006015">
    <property type="entry name" value="Universal_stress_UspA"/>
</dbReference>
<evidence type="ECO:0000256" key="1">
    <source>
        <dbReference type="ARBA" id="ARBA00008791"/>
    </source>
</evidence>
<gene>
    <name evidence="3" type="ORF">SAMN04488053_101186</name>
</gene>
<dbReference type="InterPro" id="IPR006016">
    <property type="entry name" value="UspA"/>
</dbReference>
<accession>A0A1G9ZP95</accession>
<dbReference type="Proteomes" id="UP000198778">
    <property type="component" value="Unassembled WGS sequence"/>
</dbReference>
<feature type="domain" description="UspA" evidence="2">
    <location>
        <begin position="2"/>
        <end position="137"/>
    </location>
</feature>
<organism evidence="3 4">
    <name type="scientific">Alkalicoccus daliensis</name>
    <dbReference type="NCBI Taxonomy" id="745820"/>
    <lineage>
        <taxon>Bacteria</taxon>
        <taxon>Bacillati</taxon>
        <taxon>Bacillota</taxon>
        <taxon>Bacilli</taxon>
        <taxon>Bacillales</taxon>
        <taxon>Bacillaceae</taxon>
        <taxon>Alkalicoccus</taxon>
    </lineage>
</organism>